<evidence type="ECO:0000313" key="3">
    <source>
        <dbReference type="EMBL" id="MDX2966078.1"/>
    </source>
</evidence>
<comment type="caution">
    <text evidence="3">The sequence shown here is derived from an EMBL/GenBank/DDBJ whole genome shotgun (WGS) entry which is preliminary data.</text>
</comment>
<dbReference type="SUPFAM" id="SSF55347">
    <property type="entry name" value="Glyceraldehyde-3-phosphate dehydrogenase-like, C-terminal domain"/>
    <property type="match status" value="1"/>
</dbReference>
<dbReference type="GO" id="GO:0000166">
    <property type="term" value="F:nucleotide binding"/>
    <property type="evidence" value="ECO:0007669"/>
    <property type="project" value="InterPro"/>
</dbReference>
<keyword evidence="5" id="KW-1185">Reference proteome</keyword>
<feature type="domain" description="Gfo/Idh/MocA-like oxidoreductase N-terminal" evidence="1">
    <location>
        <begin position="3"/>
        <end position="97"/>
    </location>
</feature>
<dbReference type="InterPro" id="IPR055170">
    <property type="entry name" value="GFO_IDH_MocA-like_dom"/>
</dbReference>
<dbReference type="Gene3D" id="3.40.50.720">
    <property type="entry name" value="NAD(P)-binding Rossmann-like Domain"/>
    <property type="match status" value="1"/>
</dbReference>
<evidence type="ECO:0000259" key="2">
    <source>
        <dbReference type="Pfam" id="PF22725"/>
    </source>
</evidence>
<dbReference type="GeneID" id="69810888"/>
<evidence type="ECO:0000313" key="6">
    <source>
        <dbReference type="Proteomes" id="UP001282288"/>
    </source>
</evidence>
<dbReference type="PANTHER" id="PTHR43249:SF1">
    <property type="entry name" value="D-GLUCOSIDE 3-DEHYDROGENASE"/>
    <property type="match status" value="1"/>
</dbReference>
<dbReference type="Pfam" id="PF22725">
    <property type="entry name" value="GFO_IDH_MocA_C3"/>
    <property type="match status" value="1"/>
</dbReference>
<dbReference type="InterPro" id="IPR052515">
    <property type="entry name" value="Gfo/Idh/MocA_Oxidoreductase"/>
</dbReference>
<organism evidence="3 6">
    <name type="scientific">Streptomyces acidiscabies</name>
    <dbReference type="NCBI Taxonomy" id="42234"/>
    <lineage>
        <taxon>Bacteria</taxon>
        <taxon>Bacillati</taxon>
        <taxon>Actinomycetota</taxon>
        <taxon>Actinomycetes</taxon>
        <taxon>Kitasatosporales</taxon>
        <taxon>Streptomycetaceae</taxon>
        <taxon>Streptomyces</taxon>
    </lineage>
</organism>
<accession>A0AAP6EKK1</accession>
<dbReference type="Gene3D" id="3.30.360.10">
    <property type="entry name" value="Dihydrodipicolinate Reductase, domain 2"/>
    <property type="match status" value="1"/>
</dbReference>
<protein>
    <submittedName>
        <fullName evidence="3">Gfo/Idh/MocA family oxidoreductase</fullName>
    </submittedName>
</protein>
<evidence type="ECO:0000259" key="1">
    <source>
        <dbReference type="Pfam" id="PF01408"/>
    </source>
</evidence>
<dbReference type="PANTHER" id="PTHR43249">
    <property type="entry name" value="UDP-N-ACETYL-2-AMINO-2-DEOXY-D-GLUCURONATE OXIDASE"/>
    <property type="match status" value="1"/>
</dbReference>
<dbReference type="InterPro" id="IPR036291">
    <property type="entry name" value="NAD(P)-bd_dom_sf"/>
</dbReference>
<dbReference type="InterPro" id="IPR000683">
    <property type="entry name" value="Gfo/Idh/MocA-like_OxRdtase_N"/>
</dbReference>
<dbReference type="EMBL" id="JARAWC010000051">
    <property type="protein sequence ID" value="MDX2966078.1"/>
    <property type="molecule type" value="Genomic_DNA"/>
</dbReference>
<dbReference type="Pfam" id="PF01408">
    <property type="entry name" value="GFO_IDH_MocA"/>
    <property type="match status" value="1"/>
</dbReference>
<proteinExistence type="predicted"/>
<dbReference type="EMBL" id="JARAWP010000015">
    <property type="protein sequence ID" value="MDX3021293.1"/>
    <property type="molecule type" value="Genomic_DNA"/>
</dbReference>
<dbReference type="AlphaFoldDB" id="A0AAP6EKK1"/>
<feature type="domain" description="GFO/IDH/MocA-like oxidoreductase" evidence="2">
    <location>
        <begin position="132"/>
        <end position="231"/>
    </location>
</feature>
<dbReference type="RefSeq" id="WP_029183311.1">
    <property type="nucleotide sequence ID" value="NZ_BCMK01000038.1"/>
</dbReference>
<dbReference type="Proteomes" id="UP001272987">
    <property type="component" value="Unassembled WGS sequence"/>
</dbReference>
<evidence type="ECO:0000313" key="4">
    <source>
        <dbReference type="EMBL" id="MDX3021293.1"/>
    </source>
</evidence>
<dbReference type="Proteomes" id="UP001282288">
    <property type="component" value="Unassembled WGS sequence"/>
</dbReference>
<evidence type="ECO:0000313" key="5">
    <source>
        <dbReference type="Proteomes" id="UP001272987"/>
    </source>
</evidence>
<sequence>MRRVLLVGAGEVGGKHLDALAGATDLAVAGIADPAPRAELPHGVPVFGSWESALAAVSPELVIVAVPPGAALTVARAAAANGAAVLVEKPVVLDPAALTGEDEGIFVGFQPHFAPGLDTLLADPPMVERAEVRLAVRRDAHYFQGWRCHFATAGGVLHQQAVHGLALALRLMPGDVENTAAVTVHGRELGEMEDGIAAVVTLPEGRAVIVDARIDHQGPPHHEVTLHLADGRRLDVRGRNLEAGLGDPAAAPTHEELRRRMYTAVLAAADGGAVHPCLFPLSALRRPLEVIDRVYRDAHVVRAARPAAV</sequence>
<gene>
    <name evidence="3" type="ORF">PV399_41190</name>
    <name evidence="4" type="ORF">PV666_25870</name>
</gene>
<reference evidence="3 5" key="1">
    <citation type="journal article" date="2023" name="Microb. Genom.">
        <title>Mesoterricola silvestris gen. nov., sp. nov., Mesoterricola sediminis sp. nov., Geothrix oryzae sp. nov., Geothrix edaphica sp. nov., Geothrix rubra sp. nov., and Geothrix limicola sp. nov., six novel members of Acidobacteriota isolated from soils.</title>
        <authorList>
            <person name="Weisberg A.J."/>
            <person name="Pearce E."/>
            <person name="Kramer C.G."/>
            <person name="Chang J.H."/>
            <person name="Clarke C.R."/>
        </authorList>
    </citation>
    <scope>NUCLEOTIDE SEQUENCE</scope>
    <source>
        <strain evidence="4 5">NB05-1H</strain>
        <strain evidence="3">NRRL_B-16521</strain>
    </source>
</reference>
<dbReference type="SUPFAM" id="SSF51735">
    <property type="entry name" value="NAD(P)-binding Rossmann-fold domains"/>
    <property type="match status" value="1"/>
</dbReference>
<name>A0AAP6EKK1_9ACTN</name>